<organism evidence="3 4">
    <name type="scientific">Pararhodobacter aggregans</name>
    <dbReference type="NCBI Taxonomy" id="404875"/>
    <lineage>
        <taxon>Bacteria</taxon>
        <taxon>Pseudomonadati</taxon>
        <taxon>Pseudomonadota</taxon>
        <taxon>Alphaproteobacteria</taxon>
        <taxon>Rhodobacterales</taxon>
        <taxon>Paracoccaceae</taxon>
        <taxon>Pararhodobacter</taxon>
    </lineage>
</organism>
<proteinExistence type="predicted"/>
<feature type="domain" description="Extensin-like C-terminal" evidence="2">
    <location>
        <begin position="176"/>
        <end position="336"/>
    </location>
</feature>
<protein>
    <recommendedName>
        <fullName evidence="2">Extensin-like C-terminal domain-containing protein</fullName>
    </recommendedName>
</protein>
<comment type="caution">
    <text evidence="3">The sequence shown here is derived from an EMBL/GenBank/DDBJ whole genome shotgun (WGS) entry which is preliminary data.</text>
</comment>
<sequence length="336" mass="35352">MAFWRISLLVLALMAPGPGWGEAPLTSPAPRARPATPGIDAAVAAALTAPPPRPPGAVPLSEAVAAEALAAQQAADAARHAAEAAQAARIEAERQVAERVAHDDDAGAAEISPLAVASSLFPRRRTASVVQRFATLAGIRAQARAEQQAAVAVPNRTGGPSGSGLCGVRGLAGRELPRITSSTQGCGIARPVSVTSVNGIPLSLAATLDCDAATAFERWVRTEALPAIGRTGGGVTQIRIMGHYSCRPRNNQRGARISEHGRGRAVDVGGFRLADGTVVTVEQHYRRGPYRRMMRQMYQAACGIFRTTLGPDSDRFHQDHFHFDVAQHRGGGTYCR</sequence>
<dbReference type="InterPro" id="IPR009683">
    <property type="entry name" value="Extensin-like_C"/>
</dbReference>
<evidence type="ECO:0000259" key="2">
    <source>
        <dbReference type="Pfam" id="PF06904"/>
    </source>
</evidence>
<dbReference type="RefSeq" id="WP_107749857.1">
    <property type="nucleotide sequence ID" value="NZ_QBKF01000001.1"/>
</dbReference>
<evidence type="ECO:0000256" key="1">
    <source>
        <dbReference type="SAM" id="SignalP"/>
    </source>
</evidence>
<evidence type="ECO:0000313" key="3">
    <source>
        <dbReference type="EMBL" id="PVE49353.1"/>
    </source>
</evidence>
<reference evidence="3 4" key="1">
    <citation type="journal article" date="2011" name="Syst. Appl. Microbiol.">
        <title>Defluviimonas denitrificans gen. nov., sp. nov., and Pararhodobacter aggregans gen. nov., sp. nov., non-phototrophic Rhodobacteraceae from the biofilter of a marine aquaculture.</title>
        <authorList>
            <person name="Foesel B.U."/>
            <person name="Drake H.L."/>
            <person name="Schramm A."/>
        </authorList>
    </citation>
    <scope>NUCLEOTIDE SEQUENCE [LARGE SCALE GENOMIC DNA]</scope>
    <source>
        <strain evidence="3 4">D1-19</strain>
    </source>
</reference>
<dbReference type="AlphaFoldDB" id="A0A2T7UX41"/>
<feature type="signal peptide" evidence="1">
    <location>
        <begin position="1"/>
        <end position="21"/>
    </location>
</feature>
<dbReference type="OrthoDB" id="9809788at2"/>
<name>A0A2T7UX41_9RHOB</name>
<keyword evidence="4" id="KW-1185">Reference proteome</keyword>
<accession>A0A2T7UX41</accession>
<dbReference type="Proteomes" id="UP000244810">
    <property type="component" value="Unassembled WGS sequence"/>
</dbReference>
<feature type="chain" id="PRO_5015551755" description="Extensin-like C-terminal domain-containing protein" evidence="1">
    <location>
        <begin position="22"/>
        <end position="336"/>
    </location>
</feature>
<gene>
    <name evidence="3" type="ORF">DDE23_02820</name>
</gene>
<dbReference type="Pfam" id="PF06904">
    <property type="entry name" value="Extensin-like_C"/>
    <property type="match status" value="1"/>
</dbReference>
<evidence type="ECO:0000313" key="4">
    <source>
        <dbReference type="Proteomes" id="UP000244810"/>
    </source>
</evidence>
<dbReference type="EMBL" id="QDDR01000001">
    <property type="protein sequence ID" value="PVE49353.1"/>
    <property type="molecule type" value="Genomic_DNA"/>
</dbReference>
<keyword evidence="1" id="KW-0732">Signal</keyword>